<keyword evidence="2" id="KW-1185">Reference proteome</keyword>
<evidence type="ECO:0000313" key="1">
    <source>
        <dbReference type="EMBL" id="SDM93168.1"/>
    </source>
</evidence>
<dbReference type="STRING" id="310781.SAMN05216259_10243"/>
<dbReference type="Gene3D" id="1.10.8.50">
    <property type="match status" value="1"/>
</dbReference>
<accession>A0A1G9X8W6</accession>
<gene>
    <name evidence="1" type="ORF">SAMN05216259_10243</name>
</gene>
<dbReference type="Proteomes" id="UP000199341">
    <property type="component" value="Unassembled WGS sequence"/>
</dbReference>
<dbReference type="AlphaFoldDB" id="A0A1G9X8W6"/>
<dbReference type="OrthoDB" id="4238294at2"/>
<sequence length="105" mass="11165">MTLHGSDAVHRRALVLSEVAAEGTTGLKRVLRRAVSGDEDAAALPVASLVRAVRPLTALDTYSLLRYAHIRESDLAGEISAGQRVALVAVIDRIAHLPQVRPPAP</sequence>
<name>A0A1G9X8W6_9ACTN</name>
<dbReference type="RefSeq" id="WP_143031617.1">
    <property type="nucleotide sequence ID" value="NZ_FNIE01000002.1"/>
</dbReference>
<proteinExistence type="predicted"/>
<dbReference type="EMBL" id="FNIE01000002">
    <property type="protein sequence ID" value="SDM93168.1"/>
    <property type="molecule type" value="Genomic_DNA"/>
</dbReference>
<evidence type="ECO:0000313" key="2">
    <source>
        <dbReference type="Proteomes" id="UP000199341"/>
    </source>
</evidence>
<reference evidence="1 2" key="1">
    <citation type="submission" date="2016-10" db="EMBL/GenBank/DDBJ databases">
        <authorList>
            <person name="de Groot N.N."/>
        </authorList>
    </citation>
    <scope>NUCLEOTIDE SEQUENCE [LARGE SCALE GENOMIC DNA]</scope>
    <source>
        <strain evidence="1 2">CGMCC 4.2022</strain>
    </source>
</reference>
<organism evidence="1 2">
    <name type="scientific">Actinacidiphila guanduensis</name>
    <dbReference type="NCBI Taxonomy" id="310781"/>
    <lineage>
        <taxon>Bacteria</taxon>
        <taxon>Bacillati</taxon>
        <taxon>Actinomycetota</taxon>
        <taxon>Actinomycetes</taxon>
        <taxon>Kitasatosporales</taxon>
        <taxon>Streptomycetaceae</taxon>
        <taxon>Actinacidiphila</taxon>
    </lineage>
</organism>
<protein>
    <submittedName>
        <fullName evidence="1">Uncharacterized protein</fullName>
    </submittedName>
</protein>